<evidence type="ECO:0000256" key="4">
    <source>
        <dbReference type="SAM" id="MobiDB-lite"/>
    </source>
</evidence>
<dbReference type="InterPro" id="IPR050493">
    <property type="entry name" value="FAD-dep_Monooxygenase_BioMet"/>
</dbReference>
<feature type="domain" description="FAD-dependent oxidoreductase 2 FAD-binding" evidence="5">
    <location>
        <begin position="158"/>
        <end position="191"/>
    </location>
</feature>
<evidence type="ECO:0000313" key="7">
    <source>
        <dbReference type="Proteomes" id="UP000224006"/>
    </source>
</evidence>
<feature type="compositionally biased region" description="Polar residues" evidence="4">
    <location>
        <begin position="66"/>
        <end position="85"/>
    </location>
</feature>
<dbReference type="AlphaFoldDB" id="A0A2A9M625"/>
<keyword evidence="1" id="KW-0285">Flavoprotein</keyword>
<evidence type="ECO:0000256" key="3">
    <source>
        <dbReference type="ARBA" id="ARBA00023033"/>
    </source>
</evidence>
<dbReference type="SUPFAM" id="SSF51905">
    <property type="entry name" value="FAD/NAD(P)-binding domain"/>
    <property type="match status" value="1"/>
</dbReference>
<evidence type="ECO:0000313" key="6">
    <source>
        <dbReference type="EMBL" id="PFH31771.1"/>
    </source>
</evidence>
<feature type="region of interest" description="Disordered" evidence="4">
    <location>
        <begin position="111"/>
        <end position="150"/>
    </location>
</feature>
<feature type="compositionally biased region" description="Polar residues" evidence="4">
    <location>
        <begin position="116"/>
        <end position="125"/>
    </location>
</feature>
<proteinExistence type="predicted"/>
<dbReference type="Gene3D" id="3.50.50.60">
    <property type="entry name" value="FAD/NAD(P)-binding domain"/>
    <property type="match status" value="2"/>
</dbReference>
<feature type="compositionally biased region" description="Low complexity" evidence="4">
    <location>
        <begin position="138"/>
        <end position="149"/>
    </location>
</feature>
<dbReference type="InterPro" id="IPR036188">
    <property type="entry name" value="FAD/NAD-bd_sf"/>
</dbReference>
<keyword evidence="7" id="KW-1185">Reference proteome</keyword>
<dbReference type="GeneID" id="40307323"/>
<dbReference type="OrthoDB" id="2102672at2759"/>
<evidence type="ECO:0000256" key="2">
    <source>
        <dbReference type="ARBA" id="ARBA00023002"/>
    </source>
</evidence>
<accession>A0A2A9M625</accession>
<feature type="compositionally biased region" description="Polar residues" evidence="4">
    <location>
        <begin position="460"/>
        <end position="472"/>
    </location>
</feature>
<dbReference type="Pfam" id="PF00890">
    <property type="entry name" value="FAD_binding_2"/>
    <property type="match status" value="1"/>
</dbReference>
<reference evidence="6 7" key="1">
    <citation type="submission" date="2017-09" db="EMBL/GenBank/DDBJ databases">
        <title>Genome sequencing of Besnoitia besnoiti strain Bb-Ger1.</title>
        <authorList>
            <person name="Schares G."/>
            <person name="Venepally P."/>
            <person name="Lorenzi H.A."/>
        </authorList>
    </citation>
    <scope>NUCLEOTIDE SEQUENCE [LARGE SCALE GENOMIC DNA]</scope>
    <source>
        <strain evidence="6 7">Bb-Ger1</strain>
    </source>
</reference>
<dbReference type="InterPro" id="IPR003953">
    <property type="entry name" value="FAD-dep_OxRdtase_2_FAD-bd"/>
</dbReference>
<dbReference type="PANTHER" id="PTHR13789">
    <property type="entry name" value="MONOOXYGENASE"/>
    <property type="match status" value="1"/>
</dbReference>
<evidence type="ECO:0000259" key="5">
    <source>
        <dbReference type="Pfam" id="PF00890"/>
    </source>
</evidence>
<dbReference type="Proteomes" id="UP000224006">
    <property type="component" value="Chromosome XII"/>
</dbReference>
<dbReference type="PANTHER" id="PTHR13789:SF309">
    <property type="entry name" value="PUTATIVE (AFU_ORTHOLOGUE AFUA_6G14510)-RELATED"/>
    <property type="match status" value="1"/>
</dbReference>
<comment type="caution">
    <text evidence="6">The sequence shown here is derived from an EMBL/GenBank/DDBJ whole genome shotgun (WGS) entry which is preliminary data.</text>
</comment>
<evidence type="ECO:0000256" key="1">
    <source>
        <dbReference type="ARBA" id="ARBA00022630"/>
    </source>
</evidence>
<organism evidence="6 7">
    <name type="scientific">Besnoitia besnoiti</name>
    <name type="common">Apicomplexan protozoan</name>
    <dbReference type="NCBI Taxonomy" id="94643"/>
    <lineage>
        <taxon>Eukaryota</taxon>
        <taxon>Sar</taxon>
        <taxon>Alveolata</taxon>
        <taxon>Apicomplexa</taxon>
        <taxon>Conoidasida</taxon>
        <taxon>Coccidia</taxon>
        <taxon>Eucoccidiorida</taxon>
        <taxon>Eimeriorina</taxon>
        <taxon>Sarcocystidae</taxon>
        <taxon>Besnoitia</taxon>
    </lineage>
</organism>
<protein>
    <recommendedName>
        <fullName evidence="5">FAD-dependent oxidoreductase 2 FAD-binding domain-containing protein</fullName>
    </recommendedName>
</protein>
<dbReference type="GO" id="GO:0004497">
    <property type="term" value="F:monooxygenase activity"/>
    <property type="evidence" value="ECO:0007669"/>
    <property type="project" value="UniProtKB-KW"/>
</dbReference>
<keyword evidence="2" id="KW-0560">Oxidoreductase</keyword>
<feature type="compositionally biased region" description="Basic and acidic residues" evidence="4">
    <location>
        <begin position="362"/>
        <end position="383"/>
    </location>
</feature>
<dbReference type="EMBL" id="NWUJ01000013">
    <property type="protein sequence ID" value="PFH31771.1"/>
    <property type="molecule type" value="Genomic_DNA"/>
</dbReference>
<feature type="region of interest" description="Disordered" evidence="4">
    <location>
        <begin position="453"/>
        <end position="474"/>
    </location>
</feature>
<dbReference type="KEGG" id="bbes:BESB_022630"/>
<feature type="compositionally biased region" description="Low complexity" evidence="4">
    <location>
        <begin position="325"/>
        <end position="353"/>
    </location>
</feature>
<keyword evidence="3" id="KW-0503">Monooxygenase</keyword>
<feature type="region of interest" description="Disordered" evidence="4">
    <location>
        <begin position="1"/>
        <end position="95"/>
    </location>
</feature>
<gene>
    <name evidence="6" type="ORF">BESB_022630</name>
</gene>
<name>A0A2A9M625_BESBE</name>
<dbReference type="RefSeq" id="XP_029215780.1">
    <property type="nucleotide sequence ID" value="XM_029360965.1"/>
</dbReference>
<dbReference type="VEuPathDB" id="ToxoDB:BESB_022630"/>
<feature type="region of interest" description="Disordered" evidence="4">
    <location>
        <begin position="310"/>
        <end position="409"/>
    </location>
</feature>
<feature type="compositionally biased region" description="Polar residues" evidence="4">
    <location>
        <begin position="384"/>
        <end position="396"/>
    </location>
</feature>
<sequence length="726" mass="78237">MEAGASFALTPQPILSSAYSGDLPNHLSPPRALPVDDTQPDKKRSQIGVPSPTCIGGSTLDFPSLQIATESTCSPTVSTPESTAESECPPTPCGDFGERTTVVSQESVVTPADSVEPSSVAASGQRTRHALPPHLGVASSSTPPATQPSCHADERQVDVAVVGAGLAGLTAALAVHRKTGRVVHIYEKEDAEYWGSPSFATHRTSPTSRGNGALRDEYEAREILLRTNGLDALRCIDEQLACDVLECGHIVYSDCLDVFDFDVKATASTLVFGIYWADLQQILYRHCQQYPEGIVFCFKKLLKCALPNNTHTSPSSAEADPTVNASLSSSSFSPPSTVSTASSTGSTPTASSPDFVIFPRGASEHGEVEAKDCSGKEGARTTEDSSQLSPTDINKSSNKKRGHQLSHGGSYNKKGGVVLCFQDGVHVAAKLVIGADGSCSSARTDFGDIFRGCGNDSPDRTTGNATRQTPSHDPTRIQYQGLVEVGSDVQDLTRNIWLFHKETASHISVIKALGPNILTWSITQQAHETTEGLETGHEEEAKQRALAIVARVMEGAAGKTKDVAELLLRLVERTSYEDIQVLKLNPPPSSTGRWTRLDDQLVLVGNAAHPIASNIGQSHDLTIEDAVQLAYCLTDWEHDDSLAAQRFARIRKQSLVHVLKLSEAVHANMWLNNVDHCDEDVHEMETETPSDSSLFTRANFVPVRSILWAPDSQELMENAELETEYM</sequence>